<evidence type="ECO:0000313" key="1">
    <source>
        <dbReference type="EMBL" id="AUF82096.1"/>
    </source>
</evidence>
<dbReference type="Proteomes" id="UP000244773">
    <property type="component" value="Segment"/>
</dbReference>
<dbReference type="EMBL" id="KY322437">
    <property type="protein sequence ID" value="AUF82096.1"/>
    <property type="molecule type" value="Genomic_DNA"/>
</dbReference>
<protein>
    <submittedName>
        <fullName evidence="1">Uncharacterized protein</fullName>
    </submittedName>
</protein>
<gene>
    <name evidence="1" type="ORF">TetV_004</name>
</gene>
<name>A0A2P0VMH5_9VIRU</name>
<proteinExistence type="predicted"/>
<keyword evidence="2" id="KW-1185">Reference proteome</keyword>
<accession>A0A2P0VMH5</accession>
<sequence>MFFSFFHFPYEYTQYNRYRDEITEVEICNLYMRDKQPNKNKAHDALNVNSYSRAALIPITYCDYTKKWVNRDRKS</sequence>
<evidence type="ECO:0000313" key="2">
    <source>
        <dbReference type="Proteomes" id="UP000244773"/>
    </source>
</evidence>
<reference evidence="1" key="1">
    <citation type="journal article" date="2018" name="Virology">
        <title>A giant virus infecting green algae encodes key fermentation genes.</title>
        <authorList>
            <person name="Schvarcz C.R."/>
            <person name="Steward G.F."/>
        </authorList>
    </citation>
    <scope>NUCLEOTIDE SEQUENCE [LARGE SCALE GENOMIC DNA]</scope>
</reference>
<organism evidence="1">
    <name type="scientific">Tetraselmis virus 1</name>
    <dbReference type="NCBI Taxonomy" id="2060617"/>
    <lineage>
        <taxon>Viruses</taxon>
        <taxon>Varidnaviria</taxon>
        <taxon>Bamfordvirae</taxon>
        <taxon>Nucleocytoviricota</taxon>
        <taxon>Megaviricetes</taxon>
        <taxon>Imitervirales</taxon>
        <taxon>Allomimiviridae</taxon>
        <taxon>Oceanusvirus</taxon>
        <taxon>Oceanusvirus kaneohense</taxon>
    </lineage>
</organism>